<proteinExistence type="predicted"/>
<dbReference type="EMBL" id="JBHTJG010000001">
    <property type="protein sequence ID" value="MFD0945053.1"/>
    <property type="molecule type" value="Genomic_DNA"/>
</dbReference>
<feature type="compositionally biased region" description="Basic and acidic residues" evidence="1">
    <location>
        <begin position="1"/>
        <end position="30"/>
    </location>
</feature>
<name>A0ABW3H0T2_9SPHN</name>
<evidence type="ECO:0000313" key="2">
    <source>
        <dbReference type="EMBL" id="MFD0945053.1"/>
    </source>
</evidence>
<keyword evidence="3" id="KW-1185">Reference proteome</keyword>
<evidence type="ECO:0000313" key="3">
    <source>
        <dbReference type="Proteomes" id="UP001596977"/>
    </source>
</evidence>
<organism evidence="2 3">
    <name type="scientific">Sphingomonas canadensis</name>
    <dbReference type="NCBI Taxonomy" id="1219257"/>
    <lineage>
        <taxon>Bacteria</taxon>
        <taxon>Pseudomonadati</taxon>
        <taxon>Pseudomonadota</taxon>
        <taxon>Alphaproteobacteria</taxon>
        <taxon>Sphingomonadales</taxon>
        <taxon>Sphingomonadaceae</taxon>
        <taxon>Sphingomonas</taxon>
    </lineage>
</organism>
<gene>
    <name evidence="2" type="ORF">ACFQ1E_01740</name>
</gene>
<feature type="region of interest" description="Disordered" evidence="1">
    <location>
        <begin position="1"/>
        <end position="47"/>
    </location>
</feature>
<reference evidence="3" key="1">
    <citation type="journal article" date="2019" name="Int. J. Syst. Evol. Microbiol.">
        <title>The Global Catalogue of Microorganisms (GCM) 10K type strain sequencing project: providing services to taxonomists for standard genome sequencing and annotation.</title>
        <authorList>
            <consortium name="The Broad Institute Genomics Platform"/>
            <consortium name="The Broad Institute Genome Sequencing Center for Infectious Disease"/>
            <person name="Wu L."/>
            <person name="Ma J."/>
        </authorList>
    </citation>
    <scope>NUCLEOTIDE SEQUENCE [LARGE SCALE GENOMIC DNA]</scope>
    <source>
        <strain evidence="3">CCUG 62982</strain>
    </source>
</reference>
<accession>A0ABW3H0T2</accession>
<sequence length="47" mass="4825">MSNDKEREDPQPGHGKGPPDGKGRPVDHGRPVPNHGSAASLPTISGS</sequence>
<evidence type="ECO:0000256" key="1">
    <source>
        <dbReference type="SAM" id="MobiDB-lite"/>
    </source>
</evidence>
<dbReference type="RefSeq" id="WP_264942680.1">
    <property type="nucleotide sequence ID" value="NZ_JAPDRA010000001.1"/>
</dbReference>
<dbReference type="Proteomes" id="UP001596977">
    <property type="component" value="Unassembled WGS sequence"/>
</dbReference>
<protein>
    <submittedName>
        <fullName evidence="2">Uncharacterized protein</fullName>
    </submittedName>
</protein>
<comment type="caution">
    <text evidence="2">The sequence shown here is derived from an EMBL/GenBank/DDBJ whole genome shotgun (WGS) entry which is preliminary data.</text>
</comment>